<dbReference type="RefSeq" id="XP_067061183.1">
    <property type="nucleotide sequence ID" value="XM_067204146.1"/>
</dbReference>
<dbReference type="Pfam" id="PF01144">
    <property type="entry name" value="CoA_trans"/>
    <property type="match status" value="2"/>
</dbReference>
<dbReference type="InterPro" id="IPR004163">
    <property type="entry name" value="CoA_transf_BS"/>
</dbReference>
<keyword evidence="2" id="KW-0808">Transferase</keyword>
<evidence type="ECO:0000313" key="4">
    <source>
        <dbReference type="Proteomes" id="UP000674143"/>
    </source>
</evidence>
<dbReference type="EMBL" id="JAFHLR010000030">
    <property type="protein sequence ID" value="KAG5472787.1"/>
    <property type="molecule type" value="Genomic_DNA"/>
</dbReference>
<dbReference type="GeneID" id="92358080"/>
<reference evidence="4" key="1">
    <citation type="journal article" date="2021" name="Microbiol. Resour. Announc.">
        <title>LGAAP: Leishmaniinae Genome Assembly and Annotation Pipeline.</title>
        <authorList>
            <person name="Almutairi H."/>
            <person name="Urbaniak M.D."/>
            <person name="Bates M.D."/>
            <person name="Jariyapan N."/>
            <person name="Kwakye-Nuako G."/>
            <person name="Thomaz-Soccol V."/>
            <person name="Al-Salem W.S."/>
            <person name="Dillon R.J."/>
            <person name="Bates P.A."/>
            <person name="Gatherer D."/>
        </authorList>
    </citation>
    <scope>NUCLEOTIDE SEQUENCE [LARGE SCALE GENOMIC DNA]</scope>
</reference>
<accession>A0A836GRT5</accession>
<comment type="caution">
    <text evidence="3">The sequence shown here is derived from an EMBL/GenBank/DDBJ whole genome shotgun (WGS) entry which is preliminary data.</text>
</comment>
<dbReference type="PANTHER" id="PTHR13707:SF60">
    <property type="entry name" value="ACETATE COA-TRANSFERASE SUBUNIT ALPHA"/>
    <property type="match status" value="1"/>
</dbReference>
<dbReference type="SUPFAM" id="SSF100950">
    <property type="entry name" value="NagB/RpiA/CoA transferase-like"/>
    <property type="match status" value="2"/>
</dbReference>
<sequence>MLRRSLLRFKPTIATAAEALHDVTDGATIALGGFGFCGFPFELLEELNKKGTKQLTLIAGTTSGPDNGTGPLARDGQIAKVITSYVGENPLFTKHLFNGEFAIEFCPMGTLVDRLRAAGAGLPAFYTPTGYGTAVAEGRLPVRFVAGGSMRVAEYSQPRETRQFNGRWCTLETALPADFAFVRAWKADTRGNLVFRGTTQNFNLASAKAAKVCIAEVEEIVEGGELDPKTVHLPGVYVHRLVRPPNIRRAAEFVVERRPGFSSGTGKNAHASRNLIARRAALEIKDGMTLNLGIGIPNLVASYIPPEVDVVLQGENGLLGIGPYPLPEEVDPDVTNAGKQTVTMSRSGASLFDSAESFGMIRGGHLDLTMLGALEVSSNGDIASWWVPGKVLKVQRAVVHAGDGAAGGLCVCARVEGGYARQPRVPRDDTKLQPCVCEGCEGVHCGGGGDCGGRGAGPEDGAPARRVCAPPGAPSEHPASCRVCGGAPARLLLWNRQERACESQSHCPPRSP</sequence>
<dbReference type="PANTHER" id="PTHR13707">
    <property type="entry name" value="KETOACID-COENZYME A TRANSFERASE"/>
    <property type="match status" value="1"/>
</dbReference>
<evidence type="ECO:0000313" key="3">
    <source>
        <dbReference type="EMBL" id="KAG5472787.1"/>
    </source>
</evidence>
<dbReference type="InterPro" id="IPR004165">
    <property type="entry name" value="CoA_trans_fam_I"/>
</dbReference>
<protein>
    <recommendedName>
        <fullName evidence="5">3-oxoacid CoA-transferase</fullName>
    </recommendedName>
</protein>
<keyword evidence="4" id="KW-1185">Reference proteome</keyword>
<dbReference type="KEGG" id="loi:92358080"/>
<evidence type="ECO:0000256" key="2">
    <source>
        <dbReference type="ARBA" id="ARBA00022679"/>
    </source>
</evidence>
<dbReference type="InterPro" id="IPR037171">
    <property type="entry name" value="NagB/RpiA_transferase-like"/>
</dbReference>
<comment type="similarity">
    <text evidence="1">Belongs to the 3-oxoacid CoA-transferase subunit A family.</text>
</comment>
<gene>
    <name evidence="3" type="ORF">LSCM4_02110</name>
</gene>
<dbReference type="GO" id="GO:0008410">
    <property type="term" value="F:CoA-transferase activity"/>
    <property type="evidence" value="ECO:0007669"/>
    <property type="project" value="InterPro"/>
</dbReference>
<dbReference type="AlphaFoldDB" id="A0A836GRT5"/>
<dbReference type="Gene3D" id="3.40.1080.10">
    <property type="entry name" value="Glutaconate Coenzyme A-transferase"/>
    <property type="match status" value="2"/>
</dbReference>
<dbReference type="PROSITE" id="PS01273">
    <property type="entry name" value="COA_TRANSF_1"/>
    <property type="match status" value="1"/>
</dbReference>
<dbReference type="SMART" id="SM00882">
    <property type="entry name" value="CoA_trans"/>
    <property type="match status" value="2"/>
</dbReference>
<evidence type="ECO:0008006" key="5">
    <source>
        <dbReference type="Google" id="ProtNLM"/>
    </source>
</evidence>
<organism evidence="3 4">
    <name type="scientific">Leishmania orientalis</name>
    <dbReference type="NCBI Taxonomy" id="2249476"/>
    <lineage>
        <taxon>Eukaryota</taxon>
        <taxon>Discoba</taxon>
        <taxon>Euglenozoa</taxon>
        <taxon>Kinetoplastea</taxon>
        <taxon>Metakinetoplastina</taxon>
        <taxon>Trypanosomatida</taxon>
        <taxon>Trypanosomatidae</taxon>
        <taxon>Leishmaniinae</taxon>
        <taxon>Leishmania</taxon>
    </lineage>
</organism>
<proteinExistence type="inferred from homology"/>
<evidence type="ECO:0000256" key="1">
    <source>
        <dbReference type="ARBA" id="ARBA00005612"/>
    </source>
</evidence>
<reference evidence="4" key="2">
    <citation type="journal article" date="2021" name="Sci. Data">
        <title>Chromosome-scale genome sequencing, assembly and annotation of six genomes from subfamily Leishmaniinae.</title>
        <authorList>
            <person name="Almutairi H."/>
            <person name="Urbaniak M.D."/>
            <person name="Bates M.D."/>
            <person name="Jariyapan N."/>
            <person name="Kwakye-Nuako G."/>
            <person name="Thomaz Soccol V."/>
            <person name="Al-Salem W.S."/>
            <person name="Dillon R.J."/>
            <person name="Bates P.A."/>
            <person name="Gatherer D."/>
        </authorList>
    </citation>
    <scope>NUCLEOTIDE SEQUENCE [LARGE SCALE GENOMIC DNA]</scope>
</reference>
<name>A0A836GRT5_9TRYP</name>
<dbReference type="Proteomes" id="UP000674143">
    <property type="component" value="Unassembled WGS sequence"/>
</dbReference>